<evidence type="ECO:0000256" key="1">
    <source>
        <dbReference type="ARBA" id="ARBA00001933"/>
    </source>
</evidence>
<name>A0A1S1X4D1_9NEIS</name>
<dbReference type="AlphaFoldDB" id="A0A1S1X4D1"/>
<dbReference type="RefSeq" id="WP_071116026.1">
    <property type="nucleotide sequence ID" value="NZ_MKCS01000001.1"/>
</dbReference>
<evidence type="ECO:0008006" key="6">
    <source>
        <dbReference type="Google" id="ProtNLM"/>
    </source>
</evidence>
<dbReference type="PANTHER" id="PTHR43713">
    <property type="entry name" value="GLUTAMATE-1-SEMIALDEHYDE 2,1-AMINOMUTASE"/>
    <property type="match status" value="1"/>
</dbReference>
<dbReference type="PROSITE" id="PS00600">
    <property type="entry name" value="AA_TRANSFER_CLASS_3"/>
    <property type="match status" value="1"/>
</dbReference>
<accession>A0A1S1X4D1</accession>
<dbReference type="Gene3D" id="3.40.640.10">
    <property type="entry name" value="Type I PLP-dependent aspartate aminotransferase-like (Major domain)"/>
    <property type="match status" value="1"/>
</dbReference>
<evidence type="ECO:0000313" key="5">
    <source>
        <dbReference type="Proteomes" id="UP000180088"/>
    </source>
</evidence>
<dbReference type="InterPro" id="IPR049704">
    <property type="entry name" value="Aminotrans_3_PPA_site"/>
</dbReference>
<dbReference type="STRING" id="1903179.BI347_12975"/>
<gene>
    <name evidence="4" type="ORF">BI347_12975</name>
</gene>
<dbReference type="Gene3D" id="3.90.1150.10">
    <property type="entry name" value="Aspartate Aminotransferase, domain 1"/>
    <property type="match status" value="1"/>
</dbReference>
<dbReference type="InterPro" id="IPR015422">
    <property type="entry name" value="PyrdxlP-dep_Trfase_small"/>
</dbReference>
<dbReference type="OrthoDB" id="9801052at2"/>
<dbReference type="Pfam" id="PF00202">
    <property type="entry name" value="Aminotran_3"/>
    <property type="match status" value="1"/>
</dbReference>
<dbReference type="InterPro" id="IPR015421">
    <property type="entry name" value="PyrdxlP-dep_Trfase_major"/>
</dbReference>
<protein>
    <recommendedName>
        <fullName evidence="6">Glutamate-1-semialdehyde 2,1-aminomutase</fullName>
    </recommendedName>
</protein>
<comment type="caution">
    <text evidence="4">The sequence shown here is derived from an EMBL/GenBank/DDBJ whole genome shotgun (WGS) entry which is preliminary data.</text>
</comment>
<dbReference type="SUPFAM" id="SSF53383">
    <property type="entry name" value="PLP-dependent transferases"/>
    <property type="match status" value="1"/>
</dbReference>
<proteinExistence type="inferred from homology"/>
<keyword evidence="2 3" id="KW-0663">Pyridoxal phosphate</keyword>
<evidence type="ECO:0000256" key="2">
    <source>
        <dbReference type="ARBA" id="ARBA00022898"/>
    </source>
</evidence>
<dbReference type="EMBL" id="MKCS01000001">
    <property type="protein sequence ID" value="OHX14314.1"/>
    <property type="molecule type" value="Genomic_DNA"/>
</dbReference>
<dbReference type="GO" id="GO:0008483">
    <property type="term" value="F:transaminase activity"/>
    <property type="evidence" value="ECO:0007669"/>
    <property type="project" value="InterPro"/>
</dbReference>
<sequence length="449" mass="48053">MSQTSEAEQALLERYRRARPDGRVWRAGGNPLAGGSGHDSWRLEPYPVVFERARDIYKWDVDGRRYLDLWMGHGALLFGNAHPAVVAAVSRQMEQGQHLGGVHRLHFAWAERIRDYFPSCEQVRFTASGSEAAQLALRVARVATGRSRIVRVDGHFHGWFDDCLAHMLPAAAAGFNPGVEDHVGIAPPLDLAATEEELAVGDVAALILEPGGGSSGSLAWSAEHLSALRALCDRYGSLLIFDEVISGFRYHLGGVQAMSRVRPDLTLLAKIAAGGMPGALVGGSAELMSVFDSRRLIHSGTFNGCPITAAAALATLELIGDGEPLTRANQAAADLTRSINAAAEAAGVDVGAYAQSSIFHLVIGARARDLSISPGAAMVQLAAQHAPQHRLLRMALLLEGVDCHANHGWLSARHSRASLDEAANAFSRAFEHLRGIPAFTLNACHNAMQ</sequence>
<dbReference type="InterPro" id="IPR015424">
    <property type="entry name" value="PyrdxlP-dep_Trfase"/>
</dbReference>
<comment type="cofactor">
    <cofactor evidence="1">
        <name>pyridoxal 5'-phosphate</name>
        <dbReference type="ChEBI" id="CHEBI:597326"/>
    </cofactor>
</comment>
<reference evidence="4 5" key="1">
    <citation type="submission" date="2016-09" db="EMBL/GenBank/DDBJ databases">
        <title>Chromobacterium muskegensis sp. nov., an insecticidal bacterium isolated from Sphagnum bogs.</title>
        <authorList>
            <person name="Sparks M.E."/>
            <person name="Blackburn M.B."/>
            <person name="Gundersen-Rindal D.E."/>
            <person name="Mitchell A."/>
            <person name="Farrar R."/>
            <person name="Kuhar D."/>
        </authorList>
    </citation>
    <scope>NUCLEOTIDE SEQUENCE [LARGE SCALE GENOMIC DNA]</scope>
    <source>
        <strain evidence="4 5">37-2</strain>
    </source>
</reference>
<dbReference type="Proteomes" id="UP000180088">
    <property type="component" value="Unassembled WGS sequence"/>
</dbReference>
<evidence type="ECO:0000256" key="3">
    <source>
        <dbReference type="RuleBase" id="RU003560"/>
    </source>
</evidence>
<dbReference type="GO" id="GO:0030170">
    <property type="term" value="F:pyridoxal phosphate binding"/>
    <property type="evidence" value="ECO:0007669"/>
    <property type="project" value="InterPro"/>
</dbReference>
<dbReference type="PANTHER" id="PTHR43713:SF3">
    <property type="entry name" value="GLUTAMATE-1-SEMIALDEHYDE 2,1-AMINOMUTASE 1, CHLOROPLASTIC-RELATED"/>
    <property type="match status" value="1"/>
</dbReference>
<dbReference type="InterPro" id="IPR005814">
    <property type="entry name" value="Aminotrans_3"/>
</dbReference>
<comment type="similarity">
    <text evidence="3">Belongs to the class-III pyridoxal-phosphate-dependent aminotransferase family.</text>
</comment>
<evidence type="ECO:0000313" key="4">
    <source>
        <dbReference type="EMBL" id="OHX14314.1"/>
    </source>
</evidence>
<organism evidence="4 5">
    <name type="scientific">Chromobacterium sphagni</name>
    <dbReference type="NCBI Taxonomy" id="1903179"/>
    <lineage>
        <taxon>Bacteria</taxon>
        <taxon>Pseudomonadati</taxon>
        <taxon>Pseudomonadota</taxon>
        <taxon>Betaproteobacteria</taxon>
        <taxon>Neisseriales</taxon>
        <taxon>Chromobacteriaceae</taxon>
        <taxon>Chromobacterium</taxon>
    </lineage>
</organism>